<dbReference type="STRING" id="55601.AA407_00480"/>
<dbReference type="AlphaFoldDB" id="A0A191W0N6"/>
<reference evidence="3 7" key="3">
    <citation type="journal article" date="2021" name="PeerJ">
        <title>Analysis of 44 Vibrio anguillarum genomes reveals high genetic diversity.</title>
        <authorList>
            <person name="Hansen M.J."/>
            <person name="Dalsgaard I."/>
        </authorList>
    </citation>
    <scope>NUCLEOTIDE SEQUENCE [LARGE SCALE GENOMIC DNA]</scope>
    <source>
        <strain evidence="3 7">040915-1/1B</strain>
    </source>
</reference>
<dbReference type="InterPro" id="IPR019635">
    <property type="entry name" value="DUF2500"/>
</dbReference>
<keyword evidence="7" id="KW-1185">Reference proteome</keyword>
<evidence type="ECO:0000256" key="1">
    <source>
        <dbReference type="SAM" id="Phobius"/>
    </source>
</evidence>
<dbReference type="Pfam" id="PF10694">
    <property type="entry name" value="DUF2500"/>
    <property type="match status" value="1"/>
</dbReference>
<dbReference type="OrthoDB" id="5917531at2"/>
<sequence length="109" mass="12579">MPLSLLIVVALLVISAIWVFSYFYRRHVQGENAPERTANVTIIDKQAIVIPHARPGEEDQEFWIYVQKGKLGPKREFQVGVHYYHALNPGDQGMLTYCGHKFLHFALKR</sequence>
<keyword evidence="1" id="KW-0472">Membrane</keyword>
<dbReference type="Gene3D" id="2.40.50.660">
    <property type="match status" value="1"/>
</dbReference>
<evidence type="ECO:0000313" key="4">
    <source>
        <dbReference type="EMBL" id="MBT2918507.1"/>
    </source>
</evidence>
<gene>
    <name evidence="2" type="ORF">DYL72_08030</name>
    <name evidence="3" type="ORF">EAY46_14700</name>
    <name evidence="4" type="ORF">PL14_07390</name>
</gene>
<dbReference type="GeneID" id="83858887"/>
<name>A0A191W0N6_VIBAN</name>
<dbReference type="Proteomes" id="UP000726136">
    <property type="component" value="Unassembled WGS sequence"/>
</dbReference>
<reference evidence="2 6" key="2">
    <citation type="submission" date="2018-12" db="EMBL/GenBank/DDBJ databases">
        <title>Characterization and Draft Genome of Vibrio anguillarum J360 Marine Pathogen Isolated from an Outbreak in Lumpfish (Cyclopterus lumpus).</title>
        <authorList>
            <person name="Vasquez J.I."/>
            <person name="Cao T."/>
            <person name="Chakraborty S."/>
            <person name="Gnanagobal H."/>
            <person name="Wescot J."/>
            <person name="Boyce D."/>
            <person name="Santander J."/>
        </authorList>
    </citation>
    <scope>NUCLEOTIDE SEQUENCE [LARGE SCALE GENOMIC DNA]</scope>
    <source>
        <strain evidence="2 6">J360</strain>
    </source>
</reference>
<reference evidence="4" key="4">
    <citation type="submission" date="2021-05" db="EMBL/GenBank/DDBJ databases">
        <authorList>
            <person name="Kalatzis P.G."/>
            <person name="Castillo D."/>
            <person name="D'Alvise P."/>
            <person name="Middelboe M."/>
            <person name="Gram L."/>
        </authorList>
    </citation>
    <scope>NUCLEOTIDE SEQUENCE</scope>
    <source>
        <strain evidence="4">90-11-286</strain>
    </source>
</reference>
<keyword evidence="1" id="KW-0812">Transmembrane</keyword>
<protein>
    <submittedName>
        <fullName evidence="2">DUF2500 domain-containing protein</fullName>
    </submittedName>
</protein>
<dbReference type="Proteomes" id="UP000078309">
    <property type="component" value="Unassembled WGS sequence"/>
</dbReference>
<evidence type="ECO:0000313" key="5">
    <source>
        <dbReference type="Proteomes" id="UP000078309"/>
    </source>
</evidence>
<evidence type="ECO:0000313" key="2">
    <source>
        <dbReference type="EMBL" id="AZS25004.1"/>
    </source>
</evidence>
<feature type="transmembrane region" description="Helical" evidence="1">
    <location>
        <begin position="6"/>
        <end position="24"/>
    </location>
</feature>
<proteinExistence type="predicted"/>
<accession>A0A191W0N6</accession>
<dbReference type="EMBL" id="RDPI01000018">
    <property type="protein sequence ID" value="MBF4374316.1"/>
    <property type="molecule type" value="Genomic_DNA"/>
</dbReference>
<evidence type="ECO:0000313" key="3">
    <source>
        <dbReference type="EMBL" id="MBF4374316.1"/>
    </source>
</evidence>
<dbReference type="EMBL" id="CP034672">
    <property type="protein sequence ID" value="AZS25004.1"/>
    <property type="molecule type" value="Genomic_DNA"/>
</dbReference>
<dbReference type="RefSeq" id="WP_017044543.1">
    <property type="nucleotide sequence ID" value="NZ_AJYT02000038.1"/>
</dbReference>
<organism evidence="2 6">
    <name type="scientific">Vibrio anguillarum</name>
    <name type="common">Listonella anguillarum</name>
    <dbReference type="NCBI Taxonomy" id="55601"/>
    <lineage>
        <taxon>Bacteria</taxon>
        <taxon>Pseudomonadati</taxon>
        <taxon>Pseudomonadota</taxon>
        <taxon>Gammaproteobacteria</taxon>
        <taxon>Vibrionales</taxon>
        <taxon>Vibrionaceae</taxon>
        <taxon>Vibrio</taxon>
    </lineage>
</organism>
<evidence type="ECO:0000313" key="6">
    <source>
        <dbReference type="Proteomes" id="UP000256923"/>
    </source>
</evidence>
<evidence type="ECO:0000313" key="7">
    <source>
        <dbReference type="Proteomes" id="UP000726136"/>
    </source>
</evidence>
<dbReference type="EMBL" id="JAHGUI010000023">
    <property type="protein sequence ID" value="MBT2918507.1"/>
    <property type="molecule type" value="Genomic_DNA"/>
</dbReference>
<keyword evidence="1" id="KW-1133">Transmembrane helix</keyword>
<reference evidence="4 5" key="1">
    <citation type="journal article" date="2017" name="J. Fish Dis.">
        <title>Comparative assessment of Vibrio virulence in marine fish larvae.</title>
        <authorList>
            <person name="Ronneseth A."/>
            <person name="Castillo D."/>
            <person name="D'Alvise P."/>
            <person name="Tonnesen O."/>
            <person name="Haugland G."/>
            <person name="Grotkjaer T."/>
            <person name="Engell-Sorensen K."/>
            <person name="Norremark L."/>
            <person name="Bergh O."/>
            <person name="Wergeland H.I."/>
            <person name="Gram L."/>
        </authorList>
    </citation>
    <scope>NUCLEOTIDE SEQUENCE [LARGE SCALE GENOMIC DNA]</scope>
    <source>
        <strain evidence="4 5">90-11-286</strain>
    </source>
</reference>
<dbReference type="Proteomes" id="UP000256923">
    <property type="component" value="Chromosome 1"/>
</dbReference>